<dbReference type="EMBL" id="GBXM01004732">
    <property type="protein sequence ID" value="JAI03846.1"/>
    <property type="molecule type" value="Transcribed_RNA"/>
</dbReference>
<reference evidence="1" key="2">
    <citation type="journal article" date="2015" name="Fish Shellfish Immunol.">
        <title>Early steps in the European eel (Anguilla anguilla)-Vibrio vulnificus interaction in the gills: Role of the RtxA13 toxin.</title>
        <authorList>
            <person name="Callol A."/>
            <person name="Pajuelo D."/>
            <person name="Ebbesson L."/>
            <person name="Teles M."/>
            <person name="MacKenzie S."/>
            <person name="Amaro C."/>
        </authorList>
    </citation>
    <scope>NUCLEOTIDE SEQUENCE</scope>
</reference>
<organism evidence="1">
    <name type="scientific">Anguilla anguilla</name>
    <name type="common">European freshwater eel</name>
    <name type="synonym">Muraena anguilla</name>
    <dbReference type="NCBI Taxonomy" id="7936"/>
    <lineage>
        <taxon>Eukaryota</taxon>
        <taxon>Metazoa</taxon>
        <taxon>Chordata</taxon>
        <taxon>Craniata</taxon>
        <taxon>Vertebrata</taxon>
        <taxon>Euteleostomi</taxon>
        <taxon>Actinopterygii</taxon>
        <taxon>Neopterygii</taxon>
        <taxon>Teleostei</taxon>
        <taxon>Anguilliformes</taxon>
        <taxon>Anguillidae</taxon>
        <taxon>Anguilla</taxon>
    </lineage>
</organism>
<proteinExistence type="predicted"/>
<accession>A0A0E9XPT6</accession>
<protein>
    <submittedName>
        <fullName evidence="1">Uncharacterized protein</fullName>
    </submittedName>
</protein>
<reference evidence="1" key="1">
    <citation type="submission" date="2014-11" db="EMBL/GenBank/DDBJ databases">
        <authorList>
            <person name="Amaro Gonzalez C."/>
        </authorList>
    </citation>
    <scope>NUCLEOTIDE SEQUENCE</scope>
</reference>
<sequence>MTKVDMTTGCRLGFLQYLFCFDSV</sequence>
<dbReference type="AlphaFoldDB" id="A0A0E9XPT6"/>
<name>A0A0E9XPT6_ANGAN</name>
<evidence type="ECO:0000313" key="1">
    <source>
        <dbReference type="EMBL" id="JAI03846.1"/>
    </source>
</evidence>